<name>Q4DNL6_TRYCC</name>
<evidence type="ECO:0000313" key="2">
    <source>
        <dbReference type="Proteomes" id="UP000002296"/>
    </source>
</evidence>
<reference evidence="1 2" key="1">
    <citation type="journal article" date="2005" name="Science">
        <title>The genome sequence of Trypanosoma cruzi, etiologic agent of Chagas disease.</title>
        <authorList>
            <person name="El-Sayed N.M."/>
            <person name="Myler P.J."/>
            <person name="Bartholomeu D.C."/>
            <person name="Nilsson D."/>
            <person name="Aggarwal G."/>
            <person name="Tran A.N."/>
            <person name="Ghedin E."/>
            <person name="Worthey E.A."/>
            <person name="Delcher A.L."/>
            <person name="Blandin G."/>
            <person name="Westenberger S.J."/>
            <person name="Caler E."/>
            <person name="Cerqueira G.C."/>
            <person name="Branche C."/>
            <person name="Haas B."/>
            <person name="Anupama A."/>
            <person name="Arner E."/>
            <person name="Aslund L."/>
            <person name="Attipoe P."/>
            <person name="Bontempi E."/>
            <person name="Bringaud F."/>
            <person name="Burton P."/>
            <person name="Cadag E."/>
            <person name="Campbell D.A."/>
            <person name="Carrington M."/>
            <person name="Crabtree J."/>
            <person name="Darban H."/>
            <person name="da Silveira J.F."/>
            <person name="de Jong P."/>
            <person name="Edwards K."/>
            <person name="Englund P.T."/>
            <person name="Fazelina G."/>
            <person name="Feldblyum T."/>
            <person name="Ferella M."/>
            <person name="Frasch A.C."/>
            <person name="Gull K."/>
            <person name="Horn D."/>
            <person name="Hou L."/>
            <person name="Huang Y."/>
            <person name="Kindlund E."/>
            <person name="Klingbeil M."/>
            <person name="Kluge S."/>
            <person name="Koo H."/>
            <person name="Lacerda D."/>
            <person name="Levin M.J."/>
            <person name="Lorenzi H."/>
            <person name="Louie T."/>
            <person name="Machado C.R."/>
            <person name="McCulloch R."/>
            <person name="McKenna A."/>
            <person name="Mizuno Y."/>
            <person name="Mottram J.C."/>
            <person name="Nelson S."/>
            <person name="Ochaya S."/>
            <person name="Osoegawa K."/>
            <person name="Pai G."/>
            <person name="Parsons M."/>
            <person name="Pentony M."/>
            <person name="Pettersson U."/>
            <person name="Pop M."/>
            <person name="Ramirez J.L."/>
            <person name="Rinta J."/>
            <person name="Robertson L."/>
            <person name="Salzberg S.L."/>
            <person name="Sanchez D.O."/>
            <person name="Seyler A."/>
            <person name="Sharma R."/>
            <person name="Shetty J."/>
            <person name="Simpson A.J."/>
            <person name="Sisk E."/>
            <person name="Tammi M.T."/>
            <person name="Tarleton R."/>
            <person name="Teixeira S."/>
            <person name="Van Aken S."/>
            <person name="Vogt C."/>
            <person name="Ward P.N."/>
            <person name="Wickstead B."/>
            <person name="Wortman J."/>
            <person name="White O."/>
            <person name="Fraser C.M."/>
            <person name="Stuart K.D."/>
            <person name="Andersson B."/>
        </authorList>
    </citation>
    <scope>NUCLEOTIDE SEQUENCE [LARGE SCALE GENOMIC DNA]</scope>
    <source>
        <strain evidence="1 2">CL Brener</strain>
    </source>
</reference>
<dbReference type="GeneID" id="3547785"/>
<organism evidence="1 2">
    <name type="scientific">Trypanosoma cruzi (strain CL Brener)</name>
    <dbReference type="NCBI Taxonomy" id="353153"/>
    <lineage>
        <taxon>Eukaryota</taxon>
        <taxon>Discoba</taxon>
        <taxon>Euglenozoa</taxon>
        <taxon>Kinetoplastea</taxon>
        <taxon>Metakinetoplastina</taxon>
        <taxon>Trypanosomatida</taxon>
        <taxon>Trypanosomatidae</taxon>
        <taxon>Trypanosoma</taxon>
        <taxon>Schizotrypanum</taxon>
    </lineage>
</organism>
<sequence>MLVFCLRDAVSRCAKQLRLTTEQAGGHGGGNQADRRPNFDAFFRVCESHFLSHPLHPRKQRAVAEQHEGRVLLPMHRACCFFTQAPRFCSLSCARPPLHRQRDSAGVCCSDVGKRVWLCVDC</sequence>
<keyword evidence="2" id="KW-1185">Reference proteome</keyword>
<dbReference type="PaxDb" id="353153-Q4DNL6"/>
<comment type="caution">
    <text evidence="1">The sequence shown here is derived from an EMBL/GenBank/DDBJ whole genome shotgun (WGS) entry which is preliminary data.</text>
</comment>
<gene>
    <name evidence="1" type="ORF">Tc00.1047053507035.70</name>
</gene>
<dbReference type="AlphaFoldDB" id="Q4DNL6"/>
<accession>Q4DNL6</accession>
<dbReference type="KEGG" id="tcr:507035.70"/>
<dbReference type="RefSeq" id="XP_815967.1">
    <property type="nucleotide sequence ID" value="XM_810874.1"/>
</dbReference>
<proteinExistence type="predicted"/>
<evidence type="ECO:0000313" key="1">
    <source>
        <dbReference type="EMBL" id="EAN94116.1"/>
    </source>
</evidence>
<dbReference type="InParanoid" id="Q4DNL6"/>
<dbReference type="EMBL" id="AAHK01000298">
    <property type="protein sequence ID" value="EAN94116.1"/>
    <property type="molecule type" value="Genomic_DNA"/>
</dbReference>
<dbReference type="Proteomes" id="UP000002296">
    <property type="component" value="Unassembled WGS sequence"/>
</dbReference>
<protein>
    <submittedName>
        <fullName evidence="1">Uncharacterized protein</fullName>
    </submittedName>
</protein>